<accession>A0A931B8K4</accession>
<dbReference type="PANTHER" id="PTHR10488">
    <property type="entry name" value="GLYCINE AMIDINOTRANSFERASE, MITOCHONDRIAL"/>
    <property type="match status" value="1"/>
</dbReference>
<dbReference type="GO" id="GO:0015067">
    <property type="term" value="F:amidinotransferase activity"/>
    <property type="evidence" value="ECO:0007669"/>
    <property type="project" value="InterPro"/>
</dbReference>
<dbReference type="PANTHER" id="PTHR10488:SF1">
    <property type="entry name" value="GLYCINE AMIDINOTRANSFERASE, MITOCHONDRIAL"/>
    <property type="match status" value="1"/>
</dbReference>
<comment type="caution">
    <text evidence="4">The sequence shown here is derived from an EMBL/GenBank/DDBJ whole genome shotgun (WGS) entry which is preliminary data.</text>
</comment>
<dbReference type="Proteomes" id="UP000657385">
    <property type="component" value="Unassembled WGS sequence"/>
</dbReference>
<sequence>MSSVRSFTDFGTLREIVVGSPAGFHIPDADLSLRHFFGLPADHVEPLPAAGALERAVEETEEDLQALSETLGRLGVTVRRPDPFEQGRPLSLLDWSTTANHALMPRDCLLVVGERIIEAPMAVRARYAETFPFRTLLREYFASGATWVAAPRPQLPDSTYEFTEDGPVLAESEPLFDAANLLRCGSDLFFNVSNTGNRMGAEWLRRLLGSEYTVHEISICDDHIGTTLHILRPGVLLANAGRLTPDTLPEQFQGWKVLWFDEPEDDGFALTWPRASTWIGMNILAYDEQTIIVPARQEGLARLLEKEGFTAVPVPFRHGRTFGGGFHCCTLDVRRDGSLTSYL</sequence>
<dbReference type="AlphaFoldDB" id="A0A931B8K4"/>
<dbReference type="EMBL" id="JADPRT010000009">
    <property type="protein sequence ID" value="MBF9070647.1"/>
    <property type="molecule type" value="Genomic_DNA"/>
</dbReference>
<name>A0A931B8K4_9ACTN</name>
<keyword evidence="5" id="KW-1185">Reference proteome</keyword>
<evidence type="ECO:0000256" key="2">
    <source>
        <dbReference type="ARBA" id="ARBA00022679"/>
    </source>
</evidence>
<protein>
    <submittedName>
        <fullName evidence="4">Inosamine-phosphate amidinotransferase 1</fullName>
    </submittedName>
</protein>
<proteinExistence type="inferred from homology"/>
<reference evidence="4" key="1">
    <citation type="submission" date="2020-11" db="EMBL/GenBank/DDBJ databases">
        <title>Isolation and identification of active actinomycetes.</title>
        <authorList>
            <person name="Yu B."/>
        </authorList>
    </citation>
    <scope>NUCLEOTIDE SEQUENCE</scope>
    <source>
        <strain evidence="4">NEAU-YB345</strain>
    </source>
</reference>
<evidence type="ECO:0000256" key="1">
    <source>
        <dbReference type="ARBA" id="ARBA00006943"/>
    </source>
</evidence>
<evidence type="ECO:0000313" key="5">
    <source>
        <dbReference type="Proteomes" id="UP000657385"/>
    </source>
</evidence>
<dbReference type="RefSeq" id="WP_196195823.1">
    <property type="nucleotide sequence ID" value="NZ_JADPRT010000009.1"/>
</dbReference>
<dbReference type="InterPro" id="IPR033195">
    <property type="entry name" value="AmidinoTrfase"/>
</dbReference>
<organism evidence="4 5">
    <name type="scientific">Streptacidiphilus fuscans</name>
    <dbReference type="NCBI Taxonomy" id="2789292"/>
    <lineage>
        <taxon>Bacteria</taxon>
        <taxon>Bacillati</taxon>
        <taxon>Actinomycetota</taxon>
        <taxon>Actinomycetes</taxon>
        <taxon>Kitasatosporales</taxon>
        <taxon>Streptomycetaceae</taxon>
        <taxon>Streptacidiphilus</taxon>
    </lineage>
</organism>
<feature type="active site" evidence="3">
    <location>
        <position position="223"/>
    </location>
</feature>
<dbReference type="SUPFAM" id="SSF55909">
    <property type="entry name" value="Pentein"/>
    <property type="match status" value="1"/>
</dbReference>
<comment type="similarity">
    <text evidence="1">Belongs to the amidinotransferase family.</text>
</comment>
<feature type="active site" evidence="3">
    <location>
        <position position="177"/>
    </location>
</feature>
<keyword evidence="2" id="KW-0808">Transferase</keyword>
<gene>
    <name evidence="4" type="ORF">I2501_21730</name>
</gene>
<evidence type="ECO:0000256" key="3">
    <source>
        <dbReference type="PIRSR" id="PIRSR633195-1"/>
    </source>
</evidence>
<feature type="active site" description="Amidino-cysteine intermediate" evidence="3">
    <location>
        <position position="328"/>
    </location>
</feature>
<dbReference type="Gene3D" id="3.75.10.10">
    <property type="entry name" value="L-arginine/glycine Amidinotransferase, Chain A"/>
    <property type="match status" value="1"/>
</dbReference>
<evidence type="ECO:0000313" key="4">
    <source>
        <dbReference type="EMBL" id="MBF9070647.1"/>
    </source>
</evidence>